<evidence type="ECO:0000313" key="1">
    <source>
        <dbReference type="EMBL" id="JAD37649.1"/>
    </source>
</evidence>
<reference evidence="1" key="2">
    <citation type="journal article" date="2015" name="Data Brief">
        <title>Shoot transcriptome of the giant reed, Arundo donax.</title>
        <authorList>
            <person name="Barrero R.A."/>
            <person name="Guerrero F.D."/>
            <person name="Moolhuijzen P."/>
            <person name="Goolsby J.A."/>
            <person name="Tidwell J."/>
            <person name="Bellgard S.E."/>
            <person name="Bellgard M.I."/>
        </authorList>
    </citation>
    <scope>NUCLEOTIDE SEQUENCE</scope>
    <source>
        <tissue evidence="1">Shoot tissue taken approximately 20 cm above the soil surface</tissue>
    </source>
</reference>
<reference evidence="1" key="1">
    <citation type="submission" date="2014-09" db="EMBL/GenBank/DDBJ databases">
        <authorList>
            <person name="Magalhaes I.L.F."/>
            <person name="Oliveira U."/>
            <person name="Santos F.R."/>
            <person name="Vidigal T.H.D.A."/>
            <person name="Brescovit A.D."/>
            <person name="Santos A.J."/>
        </authorList>
    </citation>
    <scope>NUCLEOTIDE SEQUENCE</scope>
    <source>
        <tissue evidence="1">Shoot tissue taken approximately 20 cm above the soil surface</tissue>
    </source>
</reference>
<sequence>MSNLVSSYQFAIRIVDYCPKELENKHSKHM</sequence>
<dbReference type="AlphaFoldDB" id="A0A0A8ZE41"/>
<proteinExistence type="predicted"/>
<protein>
    <submittedName>
        <fullName evidence="1">Uncharacterized protein</fullName>
    </submittedName>
</protein>
<organism evidence="1">
    <name type="scientific">Arundo donax</name>
    <name type="common">Giant reed</name>
    <name type="synonym">Donax arundinaceus</name>
    <dbReference type="NCBI Taxonomy" id="35708"/>
    <lineage>
        <taxon>Eukaryota</taxon>
        <taxon>Viridiplantae</taxon>
        <taxon>Streptophyta</taxon>
        <taxon>Embryophyta</taxon>
        <taxon>Tracheophyta</taxon>
        <taxon>Spermatophyta</taxon>
        <taxon>Magnoliopsida</taxon>
        <taxon>Liliopsida</taxon>
        <taxon>Poales</taxon>
        <taxon>Poaceae</taxon>
        <taxon>PACMAD clade</taxon>
        <taxon>Arundinoideae</taxon>
        <taxon>Arundineae</taxon>
        <taxon>Arundo</taxon>
    </lineage>
</organism>
<dbReference type="EMBL" id="GBRH01260246">
    <property type="protein sequence ID" value="JAD37649.1"/>
    <property type="molecule type" value="Transcribed_RNA"/>
</dbReference>
<name>A0A0A8ZE41_ARUDO</name>
<accession>A0A0A8ZE41</accession>